<feature type="region of interest" description="Disordered" evidence="1">
    <location>
        <begin position="255"/>
        <end position="289"/>
    </location>
</feature>
<dbReference type="RefSeq" id="XP_052748316.1">
    <property type="nucleotide sequence ID" value="XM_052892356.1"/>
</dbReference>
<evidence type="ECO:0000313" key="3">
    <source>
        <dbReference type="RefSeq" id="XP_052748316.1"/>
    </source>
</evidence>
<name>A0ABM3MA45_GALME</name>
<evidence type="ECO:0000313" key="2">
    <source>
        <dbReference type="Proteomes" id="UP001652740"/>
    </source>
</evidence>
<sequence>MSDLKLIPVEMLQIVPYYNGDRRLLSFFLRKCEYVYERYKGDDDQNEYVMHAITSRLTENAAAIVSDRDDLSTMEKLKQFLILHFGDYRNEDFTAAELEHLRINTGESYSDFCNRIRSALYVLLSKVNLIEDEKMRQCKIDIYKKMAINVFLYNLPMDIVRIVRLRGPGTIEEALGIVLEETNFYNHYNMYKSAPIKYGINASSNPYSSHGFKQPPSQGFTFGAPQSTQGSVGFGAAQGNVNSLFGNSQPQSGALFGTAKAGPSMPLASQQPGPEKLETIQPTNFSINK</sequence>
<proteinExistence type="predicted"/>
<keyword evidence="2" id="KW-1185">Reference proteome</keyword>
<reference evidence="3" key="1">
    <citation type="submission" date="2025-08" db="UniProtKB">
        <authorList>
            <consortium name="RefSeq"/>
        </authorList>
    </citation>
    <scope>IDENTIFICATION</scope>
    <source>
        <tissue evidence="3">Whole larvae</tissue>
    </source>
</reference>
<protein>
    <submittedName>
        <fullName evidence="3">Uncharacterized protein LOC113520986</fullName>
    </submittedName>
</protein>
<accession>A0ABM3MA45</accession>
<dbReference type="Proteomes" id="UP001652740">
    <property type="component" value="Unplaced"/>
</dbReference>
<organism evidence="2 3">
    <name type="scientific">Galleria mellonella</name>
    <name type="common">Greater wax moth</name>
    <dbReference type="NCBI Taxonomy" id="7137"/>
    <lineage>
        <taxon>Eukaryota</taxon>
        <taxon>Metazoa</taxon>
        <taxon>Ecdysozoa</taxon>
        <taxon>Arthropoda</taxon>
        <taxon>Hexapoda</taxon>
        <taxon>Insecta</taxon>
        <taxon>Pterygota</taxon>
        <taxon>Neoptera</taxon>
        <taxon>Endopterygota</taxon>
        <taxon>Lepidoptera</taxon>
        <taxon>Glossata</taxon>
        <taxon>Ditrysia</taxon>
        <taxon>Pyraloidea</taxon>
        <taxon>Pyralidae</taxon>
        <taxon>Galleriinae</taxon>
        <taxon>Galleria</taxon>
    </lineage>
</organism>
<feature type="compositionally biased region" description="Polar residues" evidence="1">
    <location>
        <begin position="280"/>
        <end position="289"/>
    </location>
</feature>
<evidence type="ECO:0000256" key="1">
    <source>
        <dbReference type="SAM" id="MobiDB-lite"/>
    </source>
</evidence>
<dbReference type="GeneID" id="113520986"/>
<gene>
    <name evidence="3" type="primary">LOC113520986</name>
</gene>